<sequence length="419" mass="49812">MFISYHENEQSTSALDTSIDYDKSDWKKANLLGQVKSIEERTRVEYNGEKPKESFSKSEFNENGNFLFSDYEGHVFEYTYDTNGQITELREYMAGNPISKNIYTYSEDGKLLNKIRYEGKVFSTEEEWQAHKAMIPNLPHEGLYLKTKRMINVNGNESVTVFKEDGQIDYIIEEIKDEKSRIVAFKTTYPYSDAFGYKNTWEYNEFDKLVKFKKYKGPENNLEWVFEYEYDKENRIIQETSLHYMPKSSSKLNENGHLKDQTKGYFLDEDSSIIKSYTYGKSGNLTSFTLKKYNGEIIKKEIYEFTFDEKGNEIHYVFKNSEEKVLEEVSRKFDSENNMIERIIHDQNGEMSLKESFTYNRDSKIIKQIIEEPIKERIEIETQSYDKVGNWIKLETRVRDSKNNKTLHTIRKERKITYY</sequence>
<keyword evidence="2" id="KW-1185">Reference proteome</keyword>
<dbReference type="RefSeq" id="WP_241349973.1">
    <property type="nucleotide sequence ID" value="NZ_JAKZGP010000085.1"/>
</dbReference>
<dbReference type="Proteomes" id="UP001165489">
    <property type="component" value="Unassembled WGS sequence"/>
</dbReference>
<protein>
    <recommendedName>
        <fullName evidence="3">YD repeat-containing protein</fullName>
    </recommendedName>
</protein>
<comment type="caution">
    <text evidence="1">The sequence shown here is derived from an EMBL/GenBank/DDBJ whole genome shotgun (WGS) entry which is preliminary data.</text>
</comment>
<evidence type="ECO:0000313" key="2">
    <source>
        <dbReference type="Proteomes" id="UP001165489"/>
    </source>
</evidence>
<name>A0ABS9V564_9BACT</name>
<organism evidence="1 2">
    <name type="scientific">Belliella filtrata</name>
    <dbReference type="NCBI Taxonomy" id="2923435"/>
    <lineage>
        <taxon>Bacteria</taxon>
        <taxon>Pseudomonadati</taxon>
        <taxon>Bacteroidota</taxon>
        <taxon>Cytophagia</taxon>
        <taxon>Cytophagales</taxon>
        <taxon>Cyclobacteriaceae</taxon>
        <taxon>Belliella</taxon>
    </lineage>
</organism>
<dbReference type="EMBL" id="JAKZGP010000085">
    <property type="protein sequence ID" value="MCH7411541.1"/>
    <property type="molecule type" value="Genomic_DNA"/>
</dbReference>
<evidence type="ECO:0008006" key="3">
    <source>
        <dbReference type="Google" id="ProtNLM"/>
    </source>
</evidence>
<gene>
    <name evidence="1" type="ORF">MM239_19290</name>
</gene>
<proteinExistence type="predicted"/>
<dbReference type="Gene3D" id="2.180.10.10">
    <property type="entry name" value="RHS repeat-associated core"/>
    <property type="match status" value="1"/>
</dbReference>
<accession>A0ABS9V564</accession>
<evidence type="ECO:0000313" key="1">
    <source>
        <dbReference type="EMBL" id="MCH7411541.1"/>
    </source>
</evidence>
<reference evidence="1" key="1">
    <citation type="submission" date="2022-03" db="EMBL/GenBank/DDBJ databases">
        <title>De novo assembled genomes of Belliella spp. (Cyclobacteriaceae) strains.</title>
        <authorList>
            <person name="Szabo A."/>
            <person name="Korponai K."/>
            <person name="Felfoldi T."/>
        </authorList>
    </citation>
    <scope>NUCLEOTIDE SEQUENCE</scope>
    <source>
        <strain evidence="1">DSM 111904</strain>
    </source>
</reference>